<dbReference type="Pfam" id="PF00098">
    <property type="entry name" value="zf-CCHC"/>
    <property type="match status" value="1"/>
</dbReference>
<name>A0ABD3ILP8_EUCGL</name>
<evidence type="ECO:0000256" key="2">
    <source>
        <dbReference type="SAM" id="MobiDB-lite"/>
    </source>
</evidence>
<dbReference type="InterPro" id="IPR001878">
    <property type="entry name" value="Znf_CCHC"/>
</dbReference>
<gene>
    <name evidence="4" type="ORF">ACJRO7_006325</name>
</gene>
<dbReference type="PANTHER" id="PTHR34482">
    <property type="entry name" value="DNA DAMAGE-INDUCIBLE PROTEIN 1-LIKE"/>
    <property type="match status" value="1"/>
</dbReference>
<accession>A0ABD3ILP8</accession>
<reference evidence="4 5" key="1">
    <citation type="submission" date="2024-11" db="EMBL/GenBank/DDBJ databases">
        <title>Chromosome-level genome assembly of Eucalyptus globulus Labill. provides insights into its genome evolution.</title>
        <authorList>
            <person name="Li X."/>
        </authorList>
    </citation>
    <scope>NUCLEOTIDE SEQUENCE [LARGE SCALE GENOMIC DNA]</scope>
    <source>
        <strain evidence="4">CL2024</strain>
        <tissue evidence="4">Fresh tender leaves</tissue>
    </source>
</reference>
<dbReference type="GO" id="GO:0008270">
    <property type="term" value="F:zinc ion binding"/>
    <property type="evidence" value="ECO:0007669"/>
    <property type="project" value="UniProtKB-KW"/>
</dbReference>
<dbReference type="Proteomes" id="UP001634007">
    <property type="component" value="Unassembled WGS sequence"/>
</dbReference>
<keyword evidence="1" id="KW-0862">Zinc</keyword>
<dbReference type="Pfam" id="PF03732">
    <property type="entry name" value="Retrotrans_gag"/>
    <property type="match status" value="1"/>
</dbReference>
<dbReference type="InterPro" id="IPR036875">
    <property type="entry name" value="Znf_CCHC_sf"/>
</dbReference>
<evidence type="ECO:0000313" key="5">
    <source>
        <dbReference type="Proteomes" id="UP001634007"/>
    </source>
</evidence>
<proteinExistence type="predicted"/>
<dbReference type="InterPro" id="IPR005162">
    <property type="entry name" value="Retrotrans_gag_dom"/>
</dbReference>
<comment type="caution">
    <text evidence="4">The sequence shown here is derived from an EMBL/GenBank/DDBJ whole genome shotgun (WGS) entry which is preliminary data.</text>
</comment>
<feature type="domain" description="CCHC-type" evidence="3">
    <location>
        <begin position="301"/>
        <end position="316"/>
    </location>
</feature>
<protein>
    <recommendedName>
        <fullName evidence="3">CCHC-type domain-containing protein</fullName>
    </recommendedName>
</protein>
<organism evidence="4 5">
    <name type="scientific">Eucalyptus globulus</name>
    <name type="common">Tasmanian blue gum</name>
    <dbReference type="NCBI Taxonomy" id="34317"/>
    <lineage>
        <taxon>Eukaryota</taxon>
        <taxon>Viridiplantae</taxon>
        <taxon>Streptophyta</taxon>
        <taxon>Embryophyta</taxon>
        <taxon>Tracheophyta</taxon>
        <taxon>Spermatophyta</taxon>
        <taxon>Magnoliopsida</taxon>
        <taxon>eudicotyledons</taxon>
        <taxon>Gunneridae</taxon>
        <taxon>Pentapetalae</taxon>
        <taxon>rosids</taxon>
        <taxon>malvids</taxon>
        <taxon>Myrtales</taxon>
        <taxon>Myrtaceae</taxon>
        <taxon>Myrtoideae</taxon>
        <taxon>Eucalypteae</taxon>
        <taxon>Eucalyptus</taxon>
    </lineage>
</organism>
<evidence type="ECO:0000256" key="1">
    <source>
        <dbReference type="PROSITE-ProRule" id="PRU00047"/>
    </source>
</evidence>
<dbReference type="Gene3D" id="4.10.60.10">
    <property type="entry name" value="Zinc finger, CCHC-type"/>
    <property type="match status" value="1"/>
</dbReference>
<sequence>MGQQARDQTAAFTAAVGAAATAAANAAIAAAAAAVPVAAPAAAQAEGPPGIVVRNRPIHQLVEQFLKLNPPQFTGIGDPEVATSWIKKLEKAFALLVCNETEKVLLATYQLDGVADTWWKTTRETIFPEGVVPEWNAFREAFNVKYFSETAKEVKMAEFQRLRQGSLTVDQYEAKFAELSQYAPELIANPVNRARRFREGFKPDLRSILVSLNLRTYNDLYERAQMIERDQNERATSFGSRFNSQRESICHGKRPMLGNRFQIPPNRRGGVSKPAPNQNGQCRFCGRRHGSAPCPRRPGACFECGQQGHMAINCPRKQGGQPQLLLPPPNRQIGGNAPQNTQQGGLFRPPAQGQTYAITNGQDRGKAPQIEHH</sequence>
<dbReference type="PROSITE" id="PS50158">
    <property type="entry name" value="ZF_CCHC"/>
    <property type="match status" value="1"/>
</dbReference>
<dbReference type="PANTHER" id="PTHR34482:SF36">
    <property type="entry name" value="RETROTRANSPOSON GAG DOMAIN-CONTAINING PROTEIN"/>
    <property type="match status" value="1"/>
</dbReference>
<keyword evidence="1" id="KW-0479">Metal-binding</keyword>
<feature type="region of interest" description="Disordered" evidence="2">
    <location>
        <begin position="319"/>
        <end position="373"/>
    </location>
</feature>
<dbReference type="AlphaFoldDB" id="A0ABD3ILP8"/>
<evidence type="ECO:0000313" key="4">
    <source>
        <dbReference type="EMBL" id="KAL3714378.1"/>
    </source>
</evidence>
<feature type="compositionally biased region" description="Basic and acidic residues" evidence="2">
    <location>
        <begin position="363"/>
        <end position="373"/>
    </location>
</feature>
<feature type="compositionally biased region" description="Polar residues" evidence="2">
    <location>
        <begin position="352"/>
        <end position="362"/>
    </location>
</feature>
<dbReference type="SUPFAM" id="SSF57756">
    <property type="entry name" value="Retrovirus zinc finger-like domains"/>
    <property type="match status" value="1"/>
</dbReference>
<evidence type="ECO:0000259" key="3">
    <source>
        <dbReference type="PROSITE" id="PS50158"/>
    </source>
</evidence>
<keyword evidence="5" id="KW-1185">Reference proteome</keyword>
<keyword evidence="1" id="KW-0863">Zinc-finger</keyword>
<dbReference type="EMBL" id="JBJKBG010000011">
    <property type="protein sequence ID" value="KAL3714378.1"/>
    <property type="molecule type" value="Genomic_DNA"/>
</dbReference>
<dbReference type="SMART" id="SM00343">
    <property type="entry name" value="ZnF_C2HC"/>
    <property type="match status" value="1"/>
</dbReference>